<evidence type="ECO:0000313" key="4">
    <source>
        <dbReference type="Proteomes" id="UP000054526"/>
    </source>
</evidence>
<organism evidence="3 4">
    <name type="scientific">Cohnella kolymensis</name>
    <dbReference type="NCBI Taxonomy" id="1590652"/>
    <lineage>
        <taxon>Bacteria</taxon>
        <taxon>Bacillati</taxon>
        <taxon>Bacillota</taxon>
        <taxon>Bacilli</taxon>
        <taxon>Bacillales</taxon>
        <taxon>Paenibacillaceae</taxon>
        <taxon>Cohnella</taxon>
    </lineage>
</organism>
<dbReference type="PANTHER" id="PTHR34351">
    <property type="entry name" value="SLR1927 PROTEIN-RELATED"/>
    <property type="match status" value="1"/>
</dbReference>
<sequence>MWLLLWFILILVVFSLWAAPEYWGAKVYPRIRVETEPVDTIVDIGDPVTFRCRFINPTRLPCPRIRLSWVLPEHLRSGSDTDTGQVDIDFYLMPRQSAEVTFTVYAARRGVAEWNEAYLQFTDLLGLRKEYRTVYVHARMVIRPNRKKPIEVTKALTELIGEMRTRRYYSEDPSLFMGLRPYQAGDPLRGISWLATARSGELMVKQFGHTTASKVLILFNGQTVYPFWKTFYKHRIDVMCERLIQIADKLIDNGTSVGLLTNLNDNIMRSCYEPAASGAYQSARLANRMGSITPYATSSMADLIHSASDYAAQDDTILLLTSYWDAEGIRALAGMSRRFKSVLVYNLNWGEQTGTLPGVPTFTEQLSEDEPGEKGEVS</sequence>
<comment type="caution">
    <text evidence="3">The sequence shown here is derived from an EMBL/GenBank/DDBJ whole genome shotgun (WGS) entry which is preliminary data.</text>
</comment>
<keyword evidence="4" id="KW-1185">Reference proteome</keyword>
<dbReference type="InterPro" id="IPR002881">
    <property type="entry name" value="DUF58"/>
</dbReference>
<dbReference type="Proteomes" id="UP000054526">
    <property type="component" value="Unassembled WGS sequence"/>
</dbReference>
<evidence type="ECO:0000256" key="1">
    <source>
        <dbReference type="SAM" id="MobiDB-lite"/>
    </source>
</evidence>
<evidence type="ECO:0000259" key="2">
    <source>
        <dbReference type="Pfam" id="PF01882"/>
    </source>
</evidence>
<dbReference type="Pfam" id="PF01882">
    <property type="entry name" value="DUF58"/>
    <property type="match status" value="1"/>
</dbReference>
<feature type="region of interest" description="Disordered" evidence="1">
    <location>
        <begin position="358"/>
        <end position="378"/>
    </location>
</feature>
<protein>
    <recommendedName>
        <fullName evidence="2">DUF58 domain-containing protein</fullName>
    </recommendedName>
</protein>
<accession>A0ABR5A1S9</accession>
<name>A0ABR5A1S9_9BACL</name>
<dbReference type="EMBL" id="JXAL01000033">
    <property type="protein sequence ID" value="KIL34377.1"/>
    <property type="molecule type" value="Genomic_DNA"/>
</dbReference>
<reference evidence="3 4" key="1">
    <citation type="submission" date="2014-12" db="EMBL/GenBank/DDBJ databases">
        <title>Draft genome sequence of Cohnella kolymensis strain B-2846.</title>
        <authorList>
            <person name="Karlyshev A.V."/>
            <person name="Kudryashova E.B."/>
        </authorList>
    </citation>
    <scope>NUCLEOTIDE SEQUENCE [LARGE SCALE GENOMIC DNA]</scope>
    <source>
        <strain evidence="3 4">VKM B-2846</strain>
    </source>
</reference>
<gene>
    <name evidence="3" type="ORF">SD71_20330</name>
</gene>
<evidence type="ECO:0000313" key="3">
    <source>
        <dbReference type="EMBL" id="KIL34377.1"/>
    </source>
</evidence>
<proteinExistence type="predicted"/>
<feature type="domain" description="DUF58" evidence="2">
    <location>
        <begin position="179"/>
        <end position="297"/>
    </location>
</feature>
<dbReference type="RefSeq" id="WP_041067404.1">
    <property type="nucleotide sequence ID" value="NZ_JXAL01000033.1"/>
</dbReference>